<keyword evidence="2" id="KW-1185">Reference proteome</keyword>
<dbReference type="EMBL" id="JAHRIN010039064">
    <property type="protein sequence ID" value="MEQ2205042.1"/>
    <property type="molecule type" value="Genomic_DNA"/>
</dbReference>
<feature type="non-terminal residue" evidence="1">
    <location>
        <position position="101"/>
    </location>
</feature>
<proteinExistence type="predicted"/>
<evidence type="ECO:0000313" key="1">
    <source>
        <dbReference type="EMBL" id="MEQ2205042.1"/>
    </source>
</evidence>
<evidence type="ECO:0000313" key="2">
    <source>
        <dbReference type="Proteomes" id="UP001434883"/>
    </source>
</evidence>
<accession>A0ABV0RC32</accession>
<gene>
    <name evidence="1" type="ORF">XENOCAPTIV_023776</name>
</gene>
<sequence length="101" mass="11364">MLAPLSVLFPYTPRFQCQINAAGDGLPGMWGSIRCKFSRAWWTWPPGGRSKQADTPMKDAVHPLLLQPSTQRVSFLASFMSSFSFCFAKSILDAMRLLQHQ</sequence>
<dbReference type="Proteomes" id="UP001434883">
    <property type="component" value="Unassembled WGS sequence"/>
</dbReference>
<organism evidence="1 2">
    <name type="scientific">Xenoophorus captivus</name>
    <dbReference type="NCBI Taxonomy" id="1517983"/>
    <lineage>
        <taxon>Eukaryota</taxon>
        <taxon>Metazoa</taxon>
        <taxon>Chordata</taxon>
        <taxon>Craniata</taxon>
        <taxon>Vertebrata</taxon>
        <taxon>Euteleostomi</taxon>
        <taxon>Actinopterygii</taxon>
        <taxon>Neopterygii</taxon>
        <taxon>Teleostei</taxon>
        <taxon>Neoteleostei</taxon>
        <taxon>Acanthomorphata</taxon>
        <taxon>Ovalentaria</taxon>
        <taxon>Atherinomorphae</taxon>
        <taxon>Cyprinodontiformes</taxon>
        <taxon>Goodeidae</taxon>
        <taxon>Xenoophorus</taxon>
    </lineage>
</organism>
<protein>
    <submittedName>
        <fullName evidence="1">Uncharacterized protein</fullName>
    </submittedName>
</protein>
<reference evidence="1 2" key="1">
    <citation type="submission" date="2021-06" db="EMBL/GenBank/DDBJ databases">
        <authorList>
            <person name="Palmer J.M."/>
        </authorList>
    </citation>
    <scope>NUCLEOTIDE SEQUENCE [LARGE SCALE GENOMIC DNA]</scope>
    <source>
        <strain evidence="1 2">XC_2019</strain>
        <tissue evidence="1">Muscle</tissue>
    </source>
</reference>
<comment type="caution">
    <text evidence="1">The sequence shown here is derived from an EMBL/GenBank/DDBJ whole genome shotgun (WGS) entry which is preliminary data.</text>
</comment>
<name>A0ABV0RC32_9TELE</name>